<evidence type="ECO:0000256" key="3">
    <source>
        <dbReference type="ARBA" id="ARBA00022448"/>
    </source>
</evidence>
<gene>
    <name evidence="16" type="ORF">EV678_2510</name>
</gene>
<evidence type="ECO:0000259" key="15">
    <source>
        <dbReference type="SMART" id="SM00965"/>
    </source>
</evidence>
<comment type="subcellular location">
    <subcellularLocation>
        <location evidence="1 12">Cell outer membrane</location>
        <topology evidence="1 12">Multi-pass membrane protein</topology>
    </subcellularLocation>
</comment>
<dbReference type="CDD" id="cd01347">
    <property type="entry name" value="ligand_gated_channel"/>
    <property type="match status" value="1"/>
</dbReference>
<dbReference type="Gene3D" id="3.55.50.30">
    <property type="match status" value="1"/>
</dbReference>
<feature type="signal peptide" evidence="14">
    <location>
        <begin position="1"/>
        <end position="21"/>
    </location>
</feature>
<dbReference type="SUPFAM" id="SSF56935">
    <property type="entry name" value="Porins"/>
    <property type="match status" value="1"/>
</dbReference>
<dbReference type="PROSITE" id="PS52016">
    <property type="entry name" value="TONB_DEPENDENT_REC_3"/>
    <property type="match status" value="1"/>
</dbReference>
<dbReference type="InterPro" id="IPR012910">
    <property type="entry name" value="Plug_dom"/>
</dbReference>
<keyword evidence="5" id="KW-0406">Ion transport</keyword>
<evidence type="ECO:0000256" key="11">
    <source>
        <dbReference type="ARBA" id="ARBA00023237"/>
    </source>
</evidence>
<evidence type="ECO:0000256" key="14">
    <source>
        <dbReference type="SAM" id="SignalP"/>
    </source>
</evidence>
<keyword evidence="7" id="KW-0408">Iron</keyword>
<comment type="caution">
    <text evidence="16">The sequence shown here is derived from an EMBL/GenBank/DDBJ whole genome shotgun (WGS) entry which is preliminary data.</text>
</comment>
<feature type="chain" id="PRO_5045424266" evidence="14">
    <location>
        <begin position="22"/>
        <end position="787"/>
    </location>
</feature>
<keyword evidence="14" id="KW-0732">Signal</keyword>
<feature type="domain" description="Secretin/TonB short N-terminal" evidence="15">
    <location>
        <begin position="47"/>
        <end position="98"/>
    </location>
</feature>
<keyword evidence="17" id="KW-1185">Reference proteome</keyword>
<dbReference type="PANTHER" id="PTHR32552:SF74">
    <property type="entry name" value="HYDROXAMATE SIDEROPHORE RECEPTOR FHUE"/>
    <property type="match status" value="1"/>
</dbReference>
<dbReference type="Pfam" id="PF00593">
    <property type="entry name" value="TonB_dep_Rec_b-barrel"/>
    <property type="match status" value="1"/>
</dbReference>
<dbReference type="EMBL" id="SHKM01000002">
    <property type="protein sequence ID" value="RZT76631.1"/>
    <property type="molecule type" value="Genomic_DNA"/>
</dbReference>
<evidence type="ECO:0000256" key="2">
    <source>
        <dbReference type="ARBA" id="ARBA00009810"/>
    </source>
</evidence>
<accession>A0ABY0IN32</accession>
<keyword evidence="5" id="KW-0410">Iron transport</keyword>
<evidence type="ECO:0000256" key="5">
    <source>
        <dbReference type="ARBA" id="ARBA00022496"/>
    </source>
</evidence>
<dbReference type="Gene3D" id="2.40.170.20">
    <property type="entry name" value="TonB-dependent receptor, beta-barrel domain"/>
    <property type="match status" value="1"/>
</dbReference>
<keyword evidence="6 12" id="KW-0812">Transmembrane</keyword>
<keyword evidence="4 12" id="KW-1134">Transmembrane beta strand</keyword>
<dbReference type="NCBIfam" id="TIGR01783">
    <property type="entry name" value="TonB-siderophor"/>
    <property type="match status" value="1"/>
</dbReference>
<keyword evidence="11 12" id="KW-0998">Cell outer membrane</keyword>
<name>A0ABY0IN32_9RHOO</name>
<protein>
    <submittedName>
        <fullName evidence="16">Outer membrane receptor for ferric coprogen and ferric-rhodotorulic acid</fullName>
    </submittedName>
</protein>
<dbReference type="SMART" id="SM00965">
    <property type="entry name" value="STN"/>
    <property type="match status" value="1"/>
</dbReference>
<evidence type="ECO:0000313" key="17">
    <source>
        <dbReference type="Proteomes" id="UP000292136"/>
    </source>
</evidence>
<evidence type="ECO:0000256" key="13">
    <source>
        <dbReference type="RuleBase" id="RU003357"/>
    </source>
</evidence>
<comment type="similarity">
    <text evidence="2 12 13">Belongs to the TonB-dependent receptor family.</text>
</comment>
<sequence>MKKMMGMVALVTAAVAGNSWAQGARTLDLAPQPLAEALQGLAGQTGIQILFDAAELQSARSRGLQGSLTPEAALQKLLQDTDFVFHSTAPGSYVIQRRSRSGNVLPEVLVHGQRLRAETEGSGTYAAAAATVAGKVALTPREIPQSVSVLTRQQMDDQGMVTMVDALQQVTGVNVIANDTTQSQYLSRGFSLGVMQDGVPSHSGLTAVHQFDLALYDRVEVLRGPAGILQGTSEPGGVVNLVKKRPRDTFAAAVTASTGSWNNNRVEGDITAPLNAERSLRGRLVVSDEDRQYYYDRARTNKWLAFGALEYDLSPATTLSLSFAAQDSRSKAPSSGLPKYKDGNFLKVDRSTNVVPDWVVYSYYTEETSASVEHRFANKWVAKASYSHRTQNAFSKDAWPSSGVNRATGTVDAYNRSQYTSDDRRDGLDAFINGPFDLFGRTHNLLLGVNAEVYNSRSKSGSASTVANVSLADAASLPEPSFTYTSGSESERAQSGVYSQLRLSLADPVTLVLGGRATNFKAKSRNVSPSTQSAWRDGAQANNQFTPYGGLIVDVTRQISLYGSYADIFVPQTQLKADGNALDPRVGKQYEVGSKGEFFDGRLNASLAFFNIRDKNRAYRDPAYPAASTPYYLNAGEIESKGWEAEVSGSPMAGLELMAGYTRLETRYLSDRTLQGKEYSIQSPRDSLKLWANYRFNQDSLRGLNLGLGTIVSSGAGSSRGNRNVETQGGYAVVNALVGYQIDKNYSLSLAANNLFDRNYYATVGTFTAYNFYGEPRNLMLTFRARY</sequence>
<dbReference type="InterPro" id="IPR037066">
    <property type="entry name" value="Plug_dom_sf"/>
</dbReference>
<evidence type="ECO:0000256" key="8">
    <source>
        <dbReference type="ARBA" id="ARBA00023077"/>
    </source>
</evidence>
<evidence type="ECO:0000256" key="10">
    <source>
        <dbReference type="ARBA" id="ARBA00023170"/>
    </source>
</evidence>
<keyword evidence="9 12" id="KW-0472">Membrane</keyword>
<evidence type="ECO:0000313" key="16">
    <source>
        <dbReference type="EMBL" id="RZT76631.1"/>
    </source>
</evidence>
<keyword evidence="3 12" id="KW-0813">Transport</keyword>
<dbReference type="InterPro" id="IPR011662">
    <property type="entry name" value="Secretin/TonB_short_N"/>
</dbReference>
<evidence type="ECO:0000256" key="6">
    <source>
        <dbReference type="ARBA" id="ARBA00022692"/>
    </source>
</evidence>
<dbReference type="RefSeq" id="WP_130459749.1">
    <property type="nucleotide sequence ID" value="NZ_SHKM01000002.1"/>
</dbReference>
<evidence type="ECO:0000256" key="1">
    <source>
        <dbReference type="ARBA" id="ARBA00004571"/>
    </source>
</evidence>
<dbReference type="InterPro" id="IPR039426">
    <property type="entry name" value="TonB-dep_rcpt-like"/>
</dbReference>
<evidence type="ECO:0000256" key="7">
    <source>
        <dbReference type="ARBA" id="ARBA00023004"/>
    </source>
</evidence>
<dbReference type="Gene3D" id="2.170.130.10">
    <property type="entry name" value="TonB-dependent receptor, plug domain"/>
    <property type="match status" value="1"/>
</dbReference>
<dbReference type="InterPro" id="IPR036942">
    <property type="entry name" value="Beta-barrel_TonB_sf"/>
</dbReference>
<keyword evidence="10 16" id="KW-0675">Receptor</keyword>
<evidence type="ECO:0000256" key="9">
    <source>
        <dbReference type="ARBA" id="ARBA00023136"/>
    </source>
</evidence>
<dbReference type="Proteomes" id="UP000292136">
    <property type="component" value="Unassembled WGS sequence"/>
</dbReference>
<dbReference type="Pfam" id="PF07715">
    <property type="entry name" value="Plug"/>
    <property type="match status" value="1"/>
</dbReference>
<reference evidence="16 17" key="1">
    <citation type="submission" date="2019-02" db="EMBL/GenBank/DDBJ databases">
        <title>Genomic Encyclopedia of Type Strains, Phase IV (KMG-IV): sequencing the most valuable type-strain genomes for metagenomic binning, comparative biology and taxonomic classification.</title>
        <authorList>
            <person name="Goeker M."/>
        </authorList>
    </citation>
    <scope>NUCLEOTIDE SEQUENCE [LARGE SCALE GENOMIC DNA]</scope>
    <source>
        <strain evidence="16 17">DSM 21223</strain>
    </source>
</reference>
<dbReference type="PANTHER" id="PTHR32552">
    <property type="entry name" value="FERRICHROME IRON RECEPTOR-RELATED"/>
    <property type="match status" value="1"/>
</dbReference>
<evidence type="ECO:0000256" key="12">
    <source>
        <dbReference type="PROSITE-ProRule" id="PRU01360"/>
    </source>
</evidence>
<organism evidence="16 17">
    <name type="scientific">Azospira oryzae</name>
    <dbReference type="NCBI Taxonomy" id="146939"/>
    <lineage>
        <taxon>Bacteria</taxon>
        <taxon>Pseudomonadati</taxon>
        <taxon>Pseudomonadota</taxon>
        <taxon>Betaproteobacteria</taxon>
        <taxon>Rhodocyclales</taxon>
        <taxon>Rhodocyclaceae</taxon>
        <taxon>Azospira</taxon>
    </lineage>
</organism>
<keyword evidence="8 13" id="KW-0798">TonB box</keyword>
<evidence type="ECO:0000256" key="4">
    <source>
        <dbReference type="ARBA" id="ARBA00022452"/>
    </source>
</evidence>
<dbReference type="InterPro" id="IPR010105">
    <property type="entry name" value="TonB_sidphr_rcpt"/>
</dbReference>
<proteinExistence type="inferred from homology"/>
<dbReference type="InterPro" id="IPR000531">
    <property type="entry name" value="Beta-barrel_TonB"/>
</dbReference>